<accession>A0A6J5PUN9</accession>
<evidence type="ECO:0000313" key="1">
    <source>
        <dbReference type="EMBL" id="CAB4173071.1"/>
    </source>
</evidence>
<name>A0A6J5PUN9_9CAUD</name>
<dbReference type="Pfam" id="PF06199">
    <property type="entry name" value="Phage_tail_2"/>
    <property type="match status" value="1"/>
</dbReference>
<evidence type="ECO:0008006" key="2">
    <source>
        <dbReference type="Google" id="ProtNLM"/>
    </source>
</evidence>
<gene>
    <name evidence="1" type="ORF">UFOVP950_28</name>
</gene>
<dbReference type="EMBL" id="LR796894">
    <property type="protein sequence ID" value="CAB4173071.1"/>
    <property type="molecule type" value="Genomic_DNA"/>
</dbReference>
<sequence>MAAEQFYSGSLFMLYIRTGGAWKPVACLTSNGISESWDFAETVTKCDPGVTRRKPTTYSYEIPFEGVFTDTVGAGGDTAKASWDRIKNIARAKTLTEYQVALLLSNGQEDPNFAAQFGAAYFSALEITGAEGEFITFTGTLLGDGDITEVDPYPGY</sequence>
<dbReference type="InterPro" id="IPR011855">
    <property type="entry name" value="Phgtail_TP901_1"/>
</dbReference>
<organism evidence="1">
    <name type="scientific">uncultured Caudovirales phage</name>
    <dbReference type="NCBI Taxonomy" id="2100421"/>
    <lineage>
        <taxon>Viruses</taxon>
        <taxon>Duplodnaviria</taxon>
        <taxon>Heunggongvirae</taxon>
        <taxon>Uroviricota</taxon>
        <taxon>Caudoviricetes</taxon>
        <taxon>Peduoviridae</taxon>
        <taxon>Maltschvirus</taxon>
        <taxon>Maltschvirus maltsch</taxon>
    </lineage>
</organism>
<protein>
    <recommendedName>
        <fullName evidence="2">Tail tube protein</fullName>
    </recommendedName>
</protein>
<reference evidence="1" key="1">
    <citation type="submission" date="2020-05" db="EMBL/GenBank/DDBJ databases">
        <authorList>
            <person name="Chiriac C."/>
            <person name="Salcher M."/>
            <person name="Ghai R."/>
            <person name="Kavagutti S V."/>
        </authorList>
    </citation>
    <scope>NUCLEOTIDE SEQUENCE</scope>
</reference>
<proteinExistence type="predicted"/>